<dbReference type="PANTHER" id="PTHR45688:SF13">
    <property type="entry name" value="ALANINE--GLYOXYLATE AMINOTRANSFERASE 2-LIKE"/>
    <property type="match status" value="1"/>
</dbReference>
<evidence type="ECO:0000313" key="5">
    <source>
        <dbReference type="EMBL" id="GAA5165140.1"/>
    </source>
</evidence>
<dbReference type="SUPFAM" id="SSF53383">
    <property type="entry name" value="PLP-dependent transferases"/>
    <property type="match status" value="1"/>
</dbReference>
<dbReference type="InterPro" id="IPR015422">
    <property type="entry name" value="PyrdxlP-dep_Trfase_small"/>
</dbReference>
<dbReference type="Pfam" id="PF00202">
    <property type="entry name" value="Aminotran_3"/>
    <property type="match status" value="1"/>
</dbReference>
<dbReference type="PANTHER" id="PTHR45688">
    <property type="match status" value="1"/>
</dbReference>
<feature type="domain" description="Aminoglycoside phosphotransferase" evidence="4">
    <location>
        <begin position="36"/>
        <end position="274"/>
    </location>
</feature>
<evidence type="ECO:0000259" key="4">
    <source>
        <dbReference type="Pfam" id="PF01636"/>
    </source>
</evidence>
<dbReference type="EMBL" id="BAABJP010000030">
    <property type="protein sequence ID" value="GAA5165140.1"/>
    <property type="molecule type" value="Genomic_DNA"/>
</dbReference>
<keyword evidence="2" id="KW-0663">Pyridoxal phosphate</keyword>
<dbReference type="InterPro" id="IPR011009">
    <property type="entry name" value="Kinase-like_dom_sf"/>
</dbReference>
<accession>A0ABP9QP60</accession>
<evidence type="ECO:0000313" key="6">
    <source>
        <dbReference type="Proteomes" id="UP001428817"/>
    </source>
</evidence>
<keyword evidence="5" id="KW-0808">Transferase</keyword>
<evidence type="ECO:0000256" key="3">
    <source>
        <dbReference type="SAM" id="MobiDB-lite"/>
    </source>
</evidence>
<comment type="similarity">
    <text evidence="1">Belongs to the class-III pyridoxal-phosphate-dependent aminotransferase family.</text>
</comment>
<evidence type="ECO:0000256" key="1">
    <source>
        <dbReference type="ARBA" id="ARBA00008954"/>
    </source>
</evidence>
<dbReference type="Gene3D" id="3.90.1150.10">
    <property type="entry name" value="Aspartate Aminotransferase, domain 1"/>
    <property type="match status" value="1"/>
</dbReference>
<name>A0ABP9QP60_9PSEU</name>
<evidence type="ECO:0000256" key="2">
    <source>
        <dbReference type="ARBA" id="ARBA00022898"/>
    </source>
</evidence>
<sequence>MRAAQFERITEGPPAVDPGRAGDIARAAFGVRPVEVTRLPGETDANFRIATDDGPAYVLKVSGDRDRGRVTIQNALLAHIRRQDPGLPVPRPVRTAGGLDLVEQDLDGRPVLARLLSWLPGEPLAAIRDRSDELYADIGATAGRLAAAMAGAPPGDRPEPHYWDLRDAEAALDQCVPFVTDSGLGAGLGRARELLAERPVRWAGLPTAFVHHDLNALNILVGGPPRRTCGIVDFGDALHTARVADLAVLLAALTRIEPRPLRVAGVLAAAYHRAAPLTEDEVDALYPLLVARVATVAATTARLAEQGGHGDPRHRVPDTARQLARLVDLPPDFATATLRAACGFDPYPAGARARAWIAANPRAFHPVVAGRVTPVDLSAASELFDEVDPRRPDDLWVAVQAGVVAGSGPAVTRYAEPWFPRSARRATGAGEAATVSLGVALFGGGRVHAPLAGVVEATEGGVVLRHEVEPGVRFWTRFSGVRSDLPVGSPVEPGQPVGHLAGPDLRSGPGLVSGDDRYSATRHSRGAPPGAPSAQLTVVRPAHCAVPTHVRPSELEVWQALVPDSSALLGVSSGIRAWRPALPEAMAGRQAHLPRTHPTYFADPIDMVRARDCFFYDEQGHAYLDALNNVTLVGHGHPRLVRAAARQLARLNTNSRFVYGVLTEYAARLTATLPEGLDVVYFLNSGSEANDLALRMARYVTGREDIAVIEHAYHGYTSLVSDVSPARYKRYGKPGFTHPTPAPDRYRGEFGYDDPDSGARYATRAAEVFAAMGETGRPPAAFIYESLLAGGGQVVLPPGYLAEAQRAARAHGALTIADEVQVGFGRLGDAFWGFQTHGADIRPDFVTMGKAMGNGFPVAAMVTTREISERFDATGRFFSTYGGNPVACAVGLELLDVLEEEGLQANARRVGQYLRDRLWRLAEHHPLIGDVRGQGFYSGVELVADRETKLPAPAETLLVCERLKDEGVLVYPTGPDWNVLKLKPPLTFTEEHADALVDALDLVLRRNW</sequence>
<gene>
    <name evidence="5" type="ORF">GCM10023321_54800</name>
</gene>
<dbReference type="InterPro" id="IPR005814">
    <property type="entry name" value="Aminotrans_3"/>
</dbReference>
<dbReference type="InterPro" id="IPR015424">
    <property type="entry name" value="PyrdxlP-dep_Trfase"/>
</dbReference>
<dbReference type="GO" id="GO:0008483">
    <property type="term" value="F:transaminase activity"/>
    <property type="evidence" value="ECO:0007669"/>
    <property type="project" value="UniProtKB-KW"/>
</dbReference>
<dbReference type="Gene3D" id="3.90.1200.10">
    <property type="match status" value="1"/>
</dbReference>
<feature type="region of interest" description="Disordered" evidence="3">
    <location>
        <begin position="486"/>
        <end position="534"/>
    </location>
</feature>
<dbReference type="Proteomes" id="UP001428817">
    <property type="component" value="Unassembled WGS sequence"/>
</dbReference>
<dbReference type="InterPro" id="IPR002575">
    <property type="entry name" value="Aminoglycoside_PTrfase"/>
</dbReference>
<protein>
    <submittedName>
        <fullName evidence="5">Aminotransferase class III-fold pyridoxal phosphate-dependent enzyme</fullName>
    </submittedName>
</protein>
<dbReference type="RefSeq" id="WP_185062555.1">
    <property type="nucleotide sequence ID" value="NZ_BAABJP010000030.1"/>
</dbReference>
<keyword evidence="6" id="KW-1185">Reference proteome</keyword>
<dbReference type="InterPro" id="IPR015421">
    <property type="entry name" value="PyrdxlP-dep_Trfase_major"/>
</dbReference>
<reference evidence="6" key="1">
    <citation type="journal article" date="2019" name="Int. J. Syst. Evol. Microbiol.">
        <title>The Global Catalogue of Microorganisms (GCM) 10K type strain sequencing project: providing services to taxonomists for standard genome sequencing and annotation.</title>
        <authorList>
            <consortium name="The Broad Institute Genomics Platform"/>
            <consortium name="The Broad Institute Genome Sequencing Center for Infectious Disease"/>
            <person name="Wu L."/>
            <person name="Ma J."/>
        </authorList>
    </citation>
    <scope>NUCLEOTIDE SEQUENCE [LARGE SCALE GENOMIC DNA]</scope>
    <source>
        <strain evidence="6">JCM 18303</strain>
    </source>
</reference>
<organism evidence="5 6">
    <name type="scientific">Pseudonocardia eucalypti</name>
    <dbReference type="NCBI Taxonomy" id="648755"/>
    <lineage>
        <taxon>Bacteria</taxon>
        <taxon>Bacillati</taxon>
        <taxon>Actinomycetota</taxon>
        <taxon>Actinomycetes</taxon>
        <taxon>Pseudonocardiales</taxon>
        <taxon>Pseudonocardiaceae</taxon>
        <taxon>Pseudonocardia</taxon>
    </lineage>
</organism>
<comment type="caution">
    <text evidence="5">The sequence shown here is derived from an EMBL/GenBank/DDBJ whole genome shotgun (WGS) entry which is preliminary data.</text>
</comment>
<dbReference type="Pfam" id="PF01636">
    <property type="entry name" value="APH"/>
    <property type="match status" value="1"/>
</dbReference>
<dbReference type="Gene3D" id="3.40.640.10">
    <property type="entry name" value="Type I PLP-dependent aspartate aminotransferase-like (Major domain)"/>
    <property type="match status" value="1"/>
</dbReference>
<dbReference type="CDD" id="cd00610">
    <property type="entry name" value="OAT_like"/>
    <property type="match status" value="1"/>
</dbReference>
<dbReference type="SUPFAM" id="SSF56112">
    <property type="entry name" value="Protein kinase-like (PK-like)"/>
    <property type="match status" value="1"/>
</dbReference>
<keyword evidence="5" id="KW-0032">Aminotransferase</keyword>
<proteinExistence type="inferred from homology"/>